<dbReference type="RefSeq" id="XP_015921007.1">
    <property type="nucleotide sequence ID" value="XM_016065521.3"/>
</dbReference>
<proteinExistence type="evidence at transcript level"/>
<dbReference type="PANTHER" id="PTHR28467">
    <property type="entry name" value="PAXIP1-ASSOCIATED GLUTAMATE-RICH PROTEIN 1"/>
    <property type="match status" value="1"/>
</dbReference>
<feature type="region of interest" description="Disordered" evidence="1">
    <location>
        <begin position="143"/>
        <end position="163"/>
    </location>
</feature>
<dbReference type="GO" id="GO:1902808">
    <property type="term" value="P:positive regulation of cell cycle G1/S phase transition"/>
    <property type="evidence" value="ECO:0007669"/>
    <property type="project" value="TreeGrafter"/>
</dbReference>
<dbReference type="OrthoDB" id="10067843at2759"/>
<dbReference type="OMA" id="WSVECSD"/>
<feature type="region of interest" description="Disordered" evidence="1">
    <location>
        <begin position="1"/>
        <end position="34"/>
    </location>
</feature>
<dbReference type="GO" id="GO:0033148">
    <property type="term" value="P:positive regulation of intracellular estrogen receptor signaling pathway"/>
    <property type="evidence" value="ECO:0007669"/>
    <property type="project" value="TreeGrafter"/>
</dbReference>
<dbReference type="EMBL" id="IAAA01026188">
    <property type="protein sequence ID" value="LAA06712.1"/>
    <property type="molecule type" value="mRNA"/>
</dbReference>
<dbReference type="EMBL" id="IAAA01026187">
    <property type="protein sequence ID" value="LAA06709.1"/>
    <property type="molecule type" value="mRNA"/>
</dbReference>
<reference evidence="2" key="1">
    <citation type="journal article" date="2016" name="Mol. Ecol. Resour.">
        <title>Evaluation of the impact of RNA preservation methods of spiders for de novo transcriptome assembly.</title>
        <authorList>
            <person name="Kono N."/>
            <person name="Nakamura H."/>
            <person name="Ito Y."/>
            <person name="Tomita M."/>
            <person name="Arakawa K."/>
        </authorList>
    </citation>
    <scope>NUCLEOTIDE SEQUENCE</scope>
    <source>
        <tissue evidence="2">Whole body</tissue>
    </source>
</reference>
<sequence>MEGAESDSDDWVINCSDEELVSTSETQESWEPSPQEILNMYEILESNSVLELEWRCPGRRSPSVNSNKSDLLEKGSISDEDSNKQVEPNEFDFDDEFGSERPSLKLSARKRNNATSAQKRVARLDKVMFDIQRHRKLDELELQKSLSDSTCSSPSSKTEQKTS</sequence>
<dbReference type="InterPro" id="IPR028213">
    <property type="entry name" value="PA1"/>
</dbReference>
<dbReference type="AlphaFoldDB" id="A0A2L2YF13"/>
<protein>
    <submittedName>
        <fullName evidence="2">PAXIP1-associated protein 1</fullName>
    </submittedName>
</protein>
<feature type="compositionally biased region" description="Acidic residues" evidence="1">
    <location>
        <begin position="1"/>
        <end position="20"/>
    </location>
</feature>
<feature type="compositionally biased region" description="Low complexity" evidence="1">
    <location>
        <begin position="145"/>
        <end position="156"/>
    </location>
</feature>
<feature type="compositionally biased region" description="Polar residues" evidence="1">
    <location>
        <begin position="21"/>
        <end position="32"/>
    </location>
</feature>
<evidence type="ECO:0000256" key="1">
    <source>
        <dbReference type="SAM" id="MobiDB-lite"/>
    </source>
</evidence>
<organism evidence="2">
    <name type="scientific">Parasteatoda tepidariorum</name>
    <name type="common">Common house spider</name>
    <name type="synonym">Achaearanea tepidariorum</name>
    <dbReference type="NCBI Taxonomy" id="114398"/>
    <lineage>
        <taxon>Eukaryota</taxon>
        <taxon>Metazoa</taxon>
        <taxon>Ecdysozoa</taxon>
        <taxon>Arthropoda</taxon>
        <taxon>Chelicerata</taxon>
        <taxon>Arachnida</taxon>
        <taxon>Araneae</taxon>
        <taxon>Araneomorphae</taxon>
        <taxon>Entelegynae</taxon>
        <taxon>Araneoidea</taxon>
        <taxon>Theridiidae</taxon>
        <taxon>Parasteatoda</taxon>
    </lineage>
</organism>
<name>A0A2L2YF13_PARTP</name>
<dbReference type="KEGG" id="ptep:107449854"/>
<dbReference type="Pfam" id="PF15364">
    <property type="entry name" value="PAXIP1_C"/>
    <property type="match status" value="1"/>
</dbReference>
<dbReference type="GO" id="GO:0030331">
    <property type="term" value="F:nuclear estrogen receptor binding"/>
    <property type="evidence" value="ECO:0007669"/>
    <property type="project" value="TreeGrafter"/>
</dbReference>
<accession>A0A2L2YF13</accession>
<feature type="region of interest" description="Disordered" evidence="1">
    <location>
        <begin position="58"/>
        <end position="121"/>
    </location>
</feature>
<feature type="compositionally biased region" description="Basic and acidic residues" evidence="1">
    <location>
        <begin position="70"/>
        <end position="84"/>
    </location>
</feature>
<dbReference type="PANTHER" id="PTHR28467:SF1">
    <property type="entry name" value="PAXIP1-ASSOCIATED GLUTAMATE-RICH PROTEIN 1"/>
    <property type="match status" value="1"/>
</dbReference>
<dbReference type="GO" id="GO:0044666">
    <property type="term" value="C:MLL3/4 complex"/>
    <property type="evidence" value="ECO:0007669"/>
    <property type="project" value="TreeGrafter"/>
</dbReference>
<evidence type="ECO:0000313" key="2">
    <source>
        <dbReference type="EMBL" id="LAA06709.1"/>
    </source>
</evidence>
<dbReference type="GeneID" id="107449854"/>